<feature type="active site" evidence="7">
    <location>
        <position position="297"/>
    </location>
</feature>
<feature type="domain" description="Peptidase A1" evidence="11">
    <location>
        <begin position="95"/>
        <end position="407"/>
    </location>
</feature>
<proteinExistence type="inferred from homology"/>
<gene>
    <name evidence="13" type="primary">LOC108074159</name>
</gene>
<evidence type="ECO:0000256" key="10">
    <source>
        <dbReference type="SAM" id="SignalP"/>
    </source>
</evidence>
<evidence type="ECO:0000256" key="8">
    <source>
        <dbReference type="PIRSR" id="PIRSR601461-2"/>
    </source>
</evidence>
<dbReference type="Pfam" id="PF00026">
    <property type="entry name" value="Asp"/>
    <property type="match status" value="1"/>
</dbReference>
<dbReference type="Proteomes" id="UP001652661">
    <property type="component" value="Chromosome 2L"/>
</dbReference>
<evidence type="ECO:0000256" key="2">
    <source>
        <dbReference type="ARBA" id="ARBA00022670"/>
    </source>
</evidence>
<keyword evidence="5 8" id="KW-1015">Disulfide bond</keyword>
<dbReference type="PROSITE" id="PS00141">
    <property type="entry name" value="ASP_PROTEASE"/>
    <property type="match status" value="1"/>
</dbReference>
<keyword evidence="2 9" id="KW-0645">Protease</keyword>
<dbReference type="InterPro" id="IPR033121">
    <property type="entry name" value="PEPTIDASE_A1"/>
</dbReference>
<reference evidence="12" key="1">
    <citation type="submission" date="2025-05" db="UniProtKB">
        <authorList>
            <consortium name="RefSeq"/>
        </authorList>
    </citation>
    <scope>NUCLEOTIDE SEQUENCE [LARGE SCALE GENOMIC DNA]</scope>
    <source>
        <strain evidence="12">14028-0561.14</strain>
    </source>
</reference>
<dbReference type="GeneID" id="108074159"/>
<keyword evidence="4 9" id="KW-0378">Hydrolase</keyword>
<keyword evidence="6" id="KW-0325">Glycoprotein</keyword>
<protein>
    <recommendedName>
        <fullName evidence="11">Peptidase A1 domain-containing protein</fullName>
    </recommendedName>
</protein>
<feature type="chain" id="PRO_5027679686" description="Peptidase A1 domain-containing protein" evidence="10">
    <location>
        <begin position="28"/>
        <end position="410"/>
    </location>
</feature>
<feature type="disulfide bond" evidence="8">
    <location>
        <begin position="126"/>
        <end position="131"/>
    </location>
</feature>
<evidence type="ECO:0000256" key="1">
    <source>
        <dbReference type="ARBA" id="ARBA00007447"/>
    </source>
</evidence>
<sequence length="410" mass="44693">MQTQSLKKLGLALTLLLLLLAISEVQAKKWRKYHKIHMRRHKGHSALGTLKLNNTRVQGNVNNLMITESQATTTASTPTTVLPTANLTNFYNNVYTVVLEFGSSGQPLTVLLDTGSANLAVTSSQCQTQLCLQRSSYNSAKSKTYKQNGTAIQIDYVDGTLKGFVSRDTVELDGLKVKNQDFAEVTSLPAAFSRLNGIDGILGMGFIDIAIDGAVPLFYNLLSQNLIDTPVFSVYLNRNASDPNNGGQLLLGGSDPILYKGCITYVPISNTGYWQIPVARFSLGTTTLFTKFEAIVDIGTSLICVPSNAIGTINQKLEIEALDAKDGVYIVPCSKVSSLSDITVNIGRKDFTLKPSDYILNYNGTCISAFTNCNGLQGLSNLWVFGDAFIAPFYLEFDFEYKRIGIAPKL</sequence>
<evidence type="ECO:0000313" key="12">
    <source>
        <dbReference type="Proteomes" id="UP001652661"/>
    </source>
</evidence>
<evidence type="ECO:0000256" key="9">
    <source>
        <dbReference type="RuleBase" id="RU000454"/>
    </source>
</evidence>
<feature type="signal peptide" evidence="10">
    <location>
        <begin position="1"/>
        <end position="27"/>
    </location>
</feature>
<evidence type="ECO:0000256" key="6">
    <source>
        <dbReference type="ARBA" id="ARBA00023180"/>
    </source>
</evidence>
<dbReference type="PANTHER" id="PTHR47966">
    <property type="entry name" value="BETA-SITE APP-CLEAVING ENZYME, ISOFORM A-RELATED"/>
    <property type="match status" value="1"/>
</dbReference>
<dbReference type="PANTHER" id="PTHR47966:SF51">
    <property type="entry name" value="BETA-SITE APP-CLEAVING ENZYME, ISOFORM A-RELATED"/>
    <property type="match status" value="1"/>
</dbReference>
<feature type="active site" evidence="7">
    <location>
        <position position="113"/>
    </location>
</feature>
<dbReference type="InterPro" id="IPR021109">
    <property type="entry name" value="Peptidase_aspartic_dom_sf"/>
</dbReference>
<keyword evidence="10" id="KW-0732">Signal</keyword>
<dbReference type="GO" id="GO:0005764">
    <property type="term" value="C:lysosome"/>
    <property type="evidence" value="ECO:0007669"/>
    <property type="project" value="TreeGrafter"/>
</dbReference>
<organism evidence="12 13">
    <name type="scientific">Drosophila kikkawai</name>
    <name type="common">Fruit fly</name>
    <dbReference type="NCBI Taxonomy" id="30033"/>
    <lineage>
        <taxon>Eukaryota</taxon>
        <taxon>Metazoa</taxon>
        <taxon>Ecdysozoa</taxon>
        <taxon>Arthropoda</taxon>
        <taxon>Hexapoda</taxon>
        <taxon>Insecta</taxon>
        <taxon>Pterygota</taxon>
        <taxon>Neoptera</taxon>
        <taxon>Endopterygota</taxon>
        <taxon>Diptera</taxon>
        <taxon>Brachycera</taxon>
        <taxon>Muscomorpha</taxon>
        <taxon>Ephydroidea</taxon>
        <taxon>Drosophilidae</taxon>
        <taxon>Drosophila</taxon>
        <taxon>Sophophora</taxon>
    </lineage>
</organism>
<dbReference type="RefSeq" id="XP_017021561.1">
    <property type="nucleotide sequence ID" value="XM_017166072.2"/>
</dbReference>
<dbReference type="SUPFAM" id="SSF50630">
    <property type="entry name" value="Acid proteases"/>
    <property type="match status" value="1"/>
</dbReference>
<evidence type="ECO:0000259" key="11">
    <source>
        <dbReference type="PROSITE" id="PS51767"/>
    </source>
</evidence>
<evidence type="ECO:0000313" key="13">
    <source>
        <dbReference type="RefSeq" id="XP_017021561.1"/>
    </source>
</evidence>
<dbReference type="GO" id="GO:0004190">
    <property type="term" value="F:aspartic-type endopeptidase activity"/>
    <property type="evidence" value="ECO:0007669"/>
    <property type="project" value="UniProtKB-KW"/>
</dbReference>
<dbReference type="AlphaFoldDB" id="A0A6P4IFH1"/>
<accession>A0A6P4IFH1</accession>
<reference evidence="13" key="2">
    <citation type="submission" date="2025-08" db="UniProtKB">
        <authorList>
            <consortium name="RefSeq"/>
        </authorList>
    </citation>
    <scope>IDENTIFICATION</scope>
    <source>
        <strain evidence="13">14028-0561.14</strain>
        <tissue evidence="13">Whole fly</tissue>
    </source>
</reference>
<dbReference type="InterPro" id="IPR001969">
    <property type="entry name" value="Aspartic_peptidase_AS"/>
</dbReference>
<dbReference type="Gene3D" id="2.40.70.10">
    <property type="entry name" value="Acid Proteases"/>
    <property type="match status" value="2"/>
</dbReference>
<dbReference type="InterPro" id="IPR001461">
    <property type="entry name" value="Aspartic_peptidase_A1"/>
</dbReference>
<evidence type="ECO:0000256" key="4">
    <source>
        <dbReference type="ARBA" id="ARBA00022801"/>
    </source>
</evidence>
<evidence type="ECO:0000256" key="5">
    <source>
        <dbReference type="ARBA" id="ARBA00023157"/>
    </source>
</evidence>
<name>A0A6P4IFH1_DROKI</name>
<keyword evidence="3 9" id="KW-0064">Aspartyl protease</keyword>
<evidence type="ECO:0000256" key="3">
    <source>
        <dbReference type="ARBA" id="ARBA00022750"/>
    </source>
</evidence>
<comment type="similarity">
    <text evidence="1 9">Belongs to the peptidase A1 family.</text>
</comment>
<dbReference type="PROSITE" id="PS51767">
    <property type="entry name" value="PEPTIDASE_A1"/>
    <property type="match status" value="1"/>
</dbReference>
<dbReference type="PRINTS" id="PR00792">
    <property type="entry name" value="PEPSIN"/>
</dbReference>
<keyword evidence="12" id="KW-1185">Reference proteome</keyword>
<dbReference type="OrthoDB" id="771136at2759"/>
<dbReference type="FunFam" id="2.40.70.10:FF:000002">
    <property type="entry name" value="Vacuolar aspartic proteinase"/>
    <property type="match status" value="1"/>
</dbReference>
<dbReference type="GO" id="GO:0006508">
    <property type="term" value="P:proteolysis"/>
    <property type="evidence" value="ECO:0007669"/>
    <property type="project" value="UniProtKB-KW"/>
</dbReference>
<dbReference type="FunFam" id="2.40.70.10:FF:000008">
    <property type="entry name" value="Cathepsin D"/>
    <property type="match status" value="1"/>
</dbReference>
<evidence type="ECO:0000256" key="7">
    <source>
        <dbReference type="PIRSR" id="PIRSR601461-1"/>
    </source>
</evidence>